<evidence type="ECO:0000313" key="3">
    <source>
        <dbReference type="EMBL" id="SHE70204.1"/>
    </source>
</evidence>
<keyword evidence="1" id="KW-0472">Membrane</keyword>
<name>A0A0X1U9A1_ANAPI</name>
<dbReference type="Proteomes" id="UP000184204">
    <property type="component" value="Unassembled WGS sequence"/>
</dbReference>
<reference evidence="2 4" key="1">
    <citation type="journal article" date="2016" name="Genome Announc.">
        <title>Complete Genome Sequence of the Amino Acid-Fermenting Clostridium propionicum X2 (DSM 1682).</title>
        <authorList>
            <person name="Poehlein A."/>
            <person name="Schlien K."/>
            <person name="Chowdhury N.P."/>
            <person name="Gottschalk G."/>
            <person name="Buckel W."/>
            <person name="Daniel R."/>
        </authorList>
    </citation>
    <scope>NUCLEOTIDE SEQUENCE [LARGE SCALE GENOMIC DNA]</scope>
    <source>
        <strain evidence="2 4">X2</strain>
    </source>
</reference>
<organism evidence="3 5">
    <name type="scientific">Anaerotignum propionicum DSM 1682</name>
    <dbReference type="NCBI Taxonomy" id="991789"/>
    <lineage>
        <taxon>Bacteria</taxon>
        <taxon>Bacillati</taxon>
        <taxon>Bacillota</taxon>
        <taxon>Clostridia</taxon>
        <taxon>Lachnospirales</taxon>
        <taxon>Anaerotignaceae</taxon>
        <taxon>Anaerotignum</taxon>
    </lineage>
</organism>
<gene>
    <name evidence="2" type="ORF">CPRO_19270</name>
    <name evidence="3" type="ORF">SAMN02745151_01528</name>
</gene>
<evidence type="ECO:0000313" key="2">
    <source>
        <dbReference type="EMBL" id="AMJ41509.1"/>
    </source>
</evidence>
<reference evidence="3" key="3">
    <citation type="submission" date="2016-11" db="EMBL/GenBank/DDBJ databases">
        <authorList>
            <person name="Varghese N."/>
            <person name="Submissions S."/>
        </authorList>
    </citation>
    <scope>NUCLEOTIDE SEQUENCE</scope>
    <source>
        <strain evidence="3">DSM 1682</strain>
    </source>
</reference>
<evidence type="ECO:0000313" key="5">
    <source>
        <dbReference type="Proteomes" id="UP000184204"/>
    </source>
</evidence>
<dbReference type="AlphaFoldDB" id="A0A0X1U9A1"/>
<dbReference type="EMBL" id="FQUA01000005">
    <property type="protein sequence ID" value="SHE70204.1"/>
    <property type="molecule type" value="Genomic_DNA"/>
</dbReference>
<dbReference type="RefSeq" id="WP_066050875.1">
    <property type="nucleotide sequence ID" value="NZ_CP014223.1"/>
</dbReference>
<dbReference type="KEGG" id="cpro:CPRO_19270"/>
<keyword evidence="1" id="KW-1133">Transmembrane helix</keyword>
<dbReference type="EMBL" id="CP014223">
    <property type="protein sequence ID" value="AMJ41509.1"/>
    <property type="molecule type" value="Genomic_DNA"/>
</dbReference>
<evidence type="ECO:0000256" key="1">
    <source>
        <dbReference type="SAM" id="Phobius"/>
    </source>
</evidence>
<keyword evidence="4" id="KW-1185">Reference proteome</keyword>
<proteinExistence type="predicted"/>
<accession>A0A0X1U9A1</accession>
<evidence type="ECO:0000313" key="4">
    <source>
        <dbReference type="Proteomes" id="UP000068026"/>
    </source>
</evidence>
<evidence type="ECO:0008006" key="6">
    <source>
        <dbReference type="Google" id="ProtNLM"/>
    </source>
</evidence>
<dbReference type="OrthoDB" id="9812059at2"/>
<protein>
    <recommendedName>
        <fullName evidence="6">PrgI family protein</fullName>
    </recommendedName>
</protein>
<dbReference type="Proteomes" id="UP000068026">
    <property type="component" value="Chromosome"/>
</dbReference>
<sequence>MYMYPDNLKAKATLWLWELRDIGIIGIGLLISVFALAQTGILFPVVITAAYAFLSIRIEDMSILDFIRYAVSFFILKPQTYEWAA</sequence>
<reference evidence="4" key="2">
    <citation type="submission" date="2016-01" db="EMBL/GenBank/DDBJ databases">
        <authorList>
            <person name="Poehlein A."/>
            <person name="Schlien K."/>
            <person name="Gottschalk G."/>
            <person name="Buckel W."/>
            <person name="Daniel R."/>
        </authorList>
    </citation>
    <scope>NUCLEOTIDE SEQUENCE [LARGE SCALE GENOMIC DNA]</scope>
    <source>
        <strain evidence="4">X2</strain>
    </source>
</reference>
<reference evidence="5" key="4">
    <citation type="submission" date="2016-11" db="EMBL/GenBank/DDBJ databases">
        <authorList>
            <person name="Jaros S."/>
            <person name="Januszkiewicz K."/>
            <person name="Wedrychowicz H."/>
        </authorList>
    </citation>
    <scope>NUCLEOTIDE SEQUENCE [LARGE SCALE GENOMIC DNA]</scope>
    <source>
        <strain evidence="5">DSM 1682</strain>
    </source>
</reference>
<keyword evidence="1" id="KW-0812">Transmembrane</keyword>
<feature type="transmembrane region" description="Helical" evidence="1">
    <location>
        <begin position="24"/>
        <end position="54"/>
    </location>
</feature>